<gene>
    <name evidence="2" type="ORF">FDK13_21320</name>
</gene>
<dbReference type="RefSeq" id="WP_137342044.1">
    <property type="nucleotide sequence ID" value="NZ_BSQH01000004.1"/>
</dbReference>
<dbReference type="EMBL" id="SZVO01000010">
    <property type="protein sequence ID" value="TKT90281.1"/>
    <property type="molecule type" value="Genomic_DNA"/>
</dbReference>
<reference evidence="2 3" key="1">
    <citation type="submission" date="2019-05" db="EMBL/GenBank/DDBJ databases">
        <title>Dyadobacter AR-3-8 sp. nov., isolated from arctic soil.</title>
        <authorList>
            <person name="Chaudhary D.K."/>
        </authorList>
    </citation>
    <scope>NUCLEOTIDE SEQUENCE [LARGE SCALE GENOMIC DNA]</scope>
    <source>
        <strain evidence="2 3">AR-3-8</strain>
    </source>
</reference>
<evidence type="ECO:0000313" key="2">
    <source>
        <dbReference type="EMBL" id="TKT90281.1"/>
    </source>
</evidence>
<dbReference type="Gene3D" id="1.10.3210.10">
    <property type="entry name" value="Hypothetical protein af1432"/>
    <property type="match status" value="1"/>
</dbReference>
<protein>
    <submittedName>
        <fullName evidence="2">HD domain-containing protein</fullName>
    </submittedName>
</protein>
<evidence type="ECO:0000259" key="1">
    <source>
        <dbReference type="Pfam" id="PF01966"/>
    </source>
</evidence>
<dbReference type="SUPFAM" id="SSF109604">
    <property type="entry name" value="HD-domain/PDEase-like"/>
    <property type="match status" value="1"/>
</dbReference>
<feature type="domain" description="HD" evidence="1">
    <location>
        <begin position="31"/>
        <end position="130"/>
    </location>
</feature>
<accession>A0A4U6D2I8</accession>
<name>A0A4U6D2I8_9BACT</name>
<dbReference type="AlphaFoldDB" id="A0A4U6D2I8"/>
<dbReference type="InterPro" id="IPR003607">
    <property type="entry name" value="HD/PDEase_dom"/>
</dbReference>
<dbReference type="CDD" id="cd00077">
    <property type="entry name" value="HDc"/>
    <property type="match status" value="1"/>
</dbReference>
<dbReference type="InterPro" id="IPR006674">
    <property type="entry name" value="HD_domain"/>
</dbReference>
<dbReference type="Proteomes" id="UP000304900">
    <property type="component" value="Unassembled WGS sequence"/>
</dbReference>
<sequence>MRYSEILENVQHYVGLFFGAKEDTTLTFHNFAHTRDVVMHATKMARHYGLDEKETFILTTASWFHDTGYYTGEPCGHEQRGADMARSFLSKMGIEELLILEVQKCIMATVMPQKPENLLQQIMCDADLYHFGTEQFSARDMLMHEEVERKTGCKIDSSHWRKATICLLESHFFKTDYGQKLLEFGKKKNLERLKRKELRGMMAMSHHPNRCAE</sequence>
<dbReference type="OrthoDB" id="5728337at2"/>
<evidence type="ECO:0000313" key="3">
    <source>
        <dbReference type="Proteomes" id="UP000304900"/>
    </source>
</evidence>
<proteinExistence type="predicted"/>
<comment type="caution">
    <text evidence="2">The sequence shown here is derived from an EMBL/GenBank/DDBJ whole genome shotgun (WGS) entry which is preliminary data.</text>
</comment>
<organism evidence="2 3">
    <name type="scientific">Dyadobacter frigoris</name>
    <dbReference type="NCBI Taxonomy" id="2576211"/>
    <lineage>
        <taxon>Bacteria</taxon>
        <taxon>Pseudomonadati</taxon>
        <taxon>Bacteroidota</taxon>
        <taxon>Cytophagia</taxon>
        <taxon>Cytophagales</taxon>
        <taxon>Spirosomataceae</taxon>
        <taxon>Dyadobacter</taxon>
    </lineage>
</organism>
<keyword evidence="3" id="KW-1185">Reference proteome</keyword>
<dbReference type="Pfam" id="PF01966">
    <property type="entry name" value="HD"/>
    <property type="match status" value="1"/>
</dbReference>